<accession>A0ABW0U6M7</accession>
<reference evidence="2" key="1">
    <citation type="journal article" date="2019" name="Int. J. Syst. Evol. Microbiol.">
        <title>The Global Catalogue of Microorganisms (GCM) 10K type strain sequencing project: providing services to taxonomists for standard genome sequencing and annotation.</title>
        <authorList>
            <consortium name="The Broad Institute Genomics Platform"/>
            <consortium name="The Broad Institute Genome Sequencing Center for Infectious Disease"/>
            <person name="Wu L."/>
            <person name="Ma J."/>
        </authorList>
    </citation>
    <scope>NUCLEOTIDE SEQUENCE [LARGE SCALE GENOMIC DNA]</scope>
    <source>
        <strain evidence="2">CGMCC 1.15790</strain>
    </source>
</reference>
<sequence length="157" mass="18422">MKRFIWFGLGIIFLLLIAGSTLYVFARASLAEDVKRVETIVLQEEDVQSVMDVDYYHGKEVVYSAIVQTDQNELERLFVRDEQVVTRISLEETLTEEEAMSLVRGRFQIDDIKSIHAGIENGTPLYQLTFEKDNRLHFYYLDMRDGTFIKRYSMMMD</sequence>
<dbReference type="EMBL" id="JBHSPF010000018">
    <property type="protein sequence ID" value="MFC5628286.1"/>
    <property type="molecule type" value="Genomic_DNA"/>
</dbReference>
<proteinExistence type="predicted"/>
<dbReference type="InterPro" id="IPR046350">
    <property type="entry name" value="Cystatin_sf"/>
</dbReference>
<dbReference type="Proteomes" id="UP001596143">
    <property type="component" value="Unassembled WGS sequence"/>
</dbReference>
<dbReference type="SUPFAM" id="SSF54403">
    <property type="entry name" value="Cystatin/monellin"/>
    <property type="match status" value="1"/>
</dbReference>
<keyword evidence="2" id="KW-1185">Reference proteome</keyword>
<protein>
    <recommendedName>
        <fullName evidence="3">DUF5590 domain-containing protein</fullName>
    </recommendedName>
</protein>
<evidence type="ECO:0008006" key="3">
    <source>
        <dbReference type="Google" id="ProtNLM"/>
    </source>
</evidence>
<comment type="caution">
    <text evidence="1">The sequence shown here is derived from an EMBL/GenBank/DDBJ whole genome shotgun (WGS) entry which is preliminary data.</text>
</comment>
<name>A0ABW0U6M7_9BACI</name>
<dbReference type="RefSeq" id="WP_270897549.1">
    <property type="nucleotide sequence ID" value="NZ_JBHSPF010000018.1"/>
</dbReference>
<dbReference type="Gene3D" id="3.10.450.40">
    <property type="match status" value="1"/>
</dbReference>
<organism evidence="1 2">
    <name type="scientific">Aliibacillus thermotolerans</name>
    <dbReference type="NCBI Taxonomy" id="1834418"/>
    <lineage>
        <taxon>Bacteria</taxon>
        <taxon>Bacillati</taxon>
        <taxon>Bacillota</taxon>
        <taxon>Bacilli</taxon>
        <taxon>Bacillales</taxon>
        <taxon>Bacillaceae</taxon>
        <taxon>Aliibacillus</taxon>
    </lineage>
</organism>
<evidence type="ECO:0000313" key="1">
    <source>
        <dbReference type="EMBL" id="MFC5628286.1"/>
    </source>
</evidence>
<gene>
    <name evidence="1" type="ORF">ACFPTR_05170</name>
</gene>
<evidence type="ECO:0000313" key="2">
    <source>
        <dbReference type="Proteomes" id="UP001596143"/>
    </source>
</evidence>